<feature type="transmembrane region" description="Helical" evidence="1">
    <location>
        <begin position="6"/>
        <end position="25"/>
    </location>
</feature>
<evidence type="ECO:0000256" key="1">
    <source>
        <dbReference type="SAM" id="Phobius"/>
    </source>
</evidence>
<dbReference type="AlphaFoldDB" id="A0A1J8QGE7"/>
<keyword evidence="3" id="KW-1185">Reference proteome</keyword>
<evidence type="ECO:0000313" key="3">
    <source>
        <dbReference type="Proteomes" id="UP000183567"/>
    </source>
</evidence>
<dbReference type="EMBL" id="LVVM01000765">
    <property type="protein sequence ID" value="OJA19997.1"/>
    <property type="molecule type" value="Genomic_DNA"/>
</dbReference>
<name>A0A1J8QGE7_9AGAM</name>
<keyword evidence="1" id="KW-0472">Membrane</keyword>
<evidence type="ECO:0000313" key="2">
    <source>
        <dbReference type="EMBL" id="OJA19997.1"/>
    </source>
</evidence>
<gene>
    <name evidence="2" type="ORF">AZE42_05633</name>
</gene>
<proteinExistence type="predicted"/>
<organism evidence="2 3">
    <name type="scientific">Rhizopogon vesiculosus</name>
    <dbReference type="NCBI Taxonomy" id="180088"/>
    <lineage>
        <taxon>Eukaryota</taxon>
        <taxon>Fungi</taxon>
        <taxon>Dikarya</taxon>
        <taxon>Basidiomycota</taxon>
        <taxon>Agaricomycotina</taxon>
        <taxon>Agaricomycetes</taxon>
        <taxon>Agaricomycetidae</taxon>
        <taxon>Boletales</taxon>
        <taxon>Suillineae</taxon>
        <taxon>Rhizopogonaceae</taxon>
        <taxon>Rhizopogon</taxon>
    </lineage>
</organism>
<comment type="caution">
    <text evidence="2">The sequence shown here is derived from an EMBL/GenBank/DDBJ whole genome shotgun (WGS) entry which is preliminary data.</text>
</comment>
<dbReference type="OrthoDB" id="2639636at2759"/>
<sequence length="107" mass="12212">MPRNFIFISVEFLIANLYVNSYIALLNARYYFQPNDSVTVNILEFRAHPPSPHSTELEAKNLPESQMNVLKHPYDHDHDGLHPSRPVQAVMPQRSIAVMEMGSFSTA</sequence>
<dbReference type="Proteomes" id="UP000183567">
    <property type="component" value="Unassembled WGS sequence"/>
</dbReference>
<accession>A0A1J8QGE7</accession>
<keyword evidence="1" id="KW-1133">Transmembrane helix</keyword>
<reference evidence="2 3" key="1">
    <citation type="submission" date="2016-03" db="EMBL/GenBank/DDBJ databases">
        <title>Comparative genomics of the ectomycorrhizal sister species Rhizopogon vinicolor and Rhizopogon vesiculosus (Basidiomycota: Boletales) reveals a divergence of the mating type B locus.</title>
        <authorList>
            <person name="Mujic A.B."/>
            <person name="Kuo A."/>
            <person name="Tritt A."/>
            <person name="Lipzen A."/>
            <person name="Chen C."/>
            <person name="Johnson J."/>
            <person name="Sharma A."/>
            <person name="Barry K."/>
            <person name="Grigoriev I.V."/>
            <person name="Spatafora J.W."/>
        </authorList>
    </citation>
    <scope>NUCLEOTIDE SEQUENCE [LARGE SCALE GENOMIC DNA]</scope>
    <source>
        <strain evidence="2 3">AM-OR11-056</strain>
    </source>
</reference>
<keyword evidence="1" id="KW-0812">Transmembrane</keyword>
<protein>
    <submittedName>
        <fullName evidence="2">Uncharacterized protein</fullName>
    </submittedName>
</protein>